<feature type="domain" description="C2H2-type" evidence="6">
    <location>
        <begin position="239"/>
        <end position="266"/>
    </location>
</feature>
<keyword evidence="2" id="KW-0677">Repeat</keyword>
<dbReference type="GO" id="GO:0000978">
    <property type="term" value="F:RNA polymerase II cis-regulatory region sequence-specific DNA binding"/>
    <property type="evidence" value="ECO:0007669"/>
    <property type="project" value="TreeGrafter"/>
</dbReference>
<protein>
    <recommendedName>
        <fullName evidence="6">C2H2-type domain-containing protein</fullName>
    </recommendedName>
</protein>
<keyword evidence="8" id="KW-1185">Reference proteome</keyword>
<dbReference type="Proteomes" id="UP000078046">
    <property type="component" value="Unassembled WGS sequence"/>
</dbReference>
<feature type="domain" description="C2H2-type" evidence="6">
    <location>
        <begin position="211"/>
        <end position="238"/>
    </location>
</feature>
<dbReference type="GO" id="GO:0005667">
    <property type="term" value="C:transcription regulator complex"/>
    <property type="evidence" value="ECO:0007669"/>
    <property type="project" value="TreeGrafter"/>
</dbReference>
<sequence length="422" mass="48429">MNTRALDDLRCAILNIFKDYLPQSKKIELIGVISFVVDRNTELFVKFNDTLDKQDTKHYISQYTGHMNGVKDKSNNRRKGSLPVKFLNSFYIPTNVIKDNELTKNQFTPKYSHFEIIKTPSSNGRIYPKMEPKALQNFNAVTHSPRYKQIYTKTKAKRRRMTDDQLNQEDIGEYLGEGSGISSKICCTTCKVVIDDVSSYFKHSVENHESYICHSCSKSFTTKSSLLRHRPIHTGLRRFACKFCEKSFYRRDKCKTHIKRHLSPSMHNSVHVDEFNSVGIPTVIKSTNENGNNFYDIQFKHKELTCPCTINTNTSVQNSSFCSTYSQENSQPIKNKFPEIFINTPVQIPAIVQPPFPDKEEISGGRDITVQEPICEQLGEISHLTKNLLNFTKNEANFKSKKDILPLDPLYANNDLPNALDV</sequence>
<evidence type="ECO:0000256" key="3">
    <source>
        <dbReference type="ARBA" id="ARBA00022771"/>
    </source>
</evidence>
<proteinExistence type="predicted"/>
<evidence type="ECO:0000259" key="6">
    <source>
        <dbReference type="PROSITE" id="PS50157"/>
    </source>
</evidence>
<dbReference type="AlphaFoldDB" id="A0A177B4X5"/>
<dbReference type="Gene3D" id="3.30.160.60">
    <property type="entry name" value="Classic Zinc Finger"/>
    <property type="match status" value="2"/>
</dbReference>
<gene>
    <name evidence="7" type="ORF">A3Q56_03580</name>
</gene>
<keyword evidence="1" id="KW-0479">Metal-binding</keyword>
<evidence type="ECO:0000256" key="1">
    <source>
        <dbReference type="ARBA" id="ARBA00022723"/>
    </source>
</evidence>
<dbReference type="SUPFAM" id="SSF57667">
    <property type="entry name" value="beta-beta-alpha zinc fingers"/>
    <property type="match status" value="1"/>
</dbReference>
<dbReference type="PROSITE" id="PS50157">
    <property type="entry name" value="ZINC_FINGER_C2H2_2"/>
    <property type="match status" value="2"/>
</dbReference>
<evidence type="ECO:0000256" key="4">
    <source>
        <dbReference type="ARBA" id="ARBA00022833"/>
    </source>
</evidence>
<dbReference type="EMBL" id="LWCA01000410">
    <property type="protein sequence ID" value="OAF68651.1"/>
    <property type="molecule type" value="Genomic_DNA"/>
</dbReference>
<dbReference type="SMART" id="SM00355">
    <property type="entry name" value="ZnF_C2H2"/>
    <property type="match status" value="3"/>
</dbReference>
<keyword evidence="4" id="KW-0862">Zinc</keyword>
<evidence type="ECO:0000313" key="8">
    <source>
        <dbReference type="Proteomes" id="UP000078046"/>
    </source>
</evidence>
<dbReference type="PROSITE" id="PS00028">
    <property type="entry name" value="ZINC_FINGER_C2H2_1"/>
    <property type="match status" value="2"/>
</dbReference>
<dbReference type="GO" id="GO:0000785">
    <property type="term" value="C:chromatin"/>
    <property type="evidence" value="ECO:0007669"/>
    <property type="project" value="TreeGrafter"/>
</dbReference>
<reference evidence="7 8" key="1">
    <citation type="submission" date="2016-04" db="EMBL/GenBank/DDBJ databases">
        <title>The genome of Intoshia linei affirms orthonectids as highly simplified spiralians.</title>
        <authorList>
            <person name="Mikhailov K.V."/>
            <person name="Slusarev G.S."/>
            <person name="Nikitin M.A."/>
            <person name="Logacheva M.D."/>
            <person name="Penin A."/>
            <person name="Aleoshin V."/>
            <person name="Panchin Y.V."/>
        </authorList>
    </citation>
    <scope>NUCLEOTIDE SEQUENCE [LARGE SCALE GENOMIC DNA]</scope>
    <source>
        <strain evidence="7">Intl2013</strain>
        <tissue evidence="7">Whole animal</tissue>
    </source>
</reference>
<dbReference type="PANTHER" id="PTHR14003">
    <property type="entry name" value="TRANSCRIPTIONAL REPRESSOR PROTEIN YY"/>
    <property type="match status" value="1"/>
</dbReference>
<dbReference type="InterPro" id="IPR013087">
    <property type="entry name" value="Znf_C2H2_type"/>
</dbReference>
<evidence type="ECO:0000256" key="2">
    <source>
        <dbReference type="ARBA" id="ARBA00022737"/>
    </source>
</evidence>
<dbReference type="PANTHER" id="PTHR14003:SF19">
    <property type="entry name" value="YY2 TRANSCRIPTION FACTOR"/>
    <property type="match status" value="1"/>
</dbReference>
<accession>A0A177B4X5</accession>
<keyword evidence="3 5" id="KW-0863">Zinc-finger</keyword>
<dbReference type="GO" id="GO:0000981">
    <property type="term" value="F:DNA-binding transcription factor activity, RNA polymerase II-specific"/>
    <property type="evidence" value="ECO:0007669"/>
    <property type="project" value="TreeGrafter"/>
</dbReference>
<dbReference type="InterPro" id="IPR036236">
    <property type="entry name" value="Znf_C2H2_sf"/>
</dbReference>
<name>A0A177B4X5_9BILA</name>
<evidence type="ECO:0000256" key="5">
    <source>
        <dbReference type="PROSITE-ProRule" id="PRU00042"/>
    </source>
</evidence>
<dbReference type="OrthoDB" id="6077919at2759"/>
<evidence type="ECO:0000313" key="7">
    <source>
        <dbReference type="EMBL" id="OAF68651.1"/>
    </source>
</evidence>
<dbReference type="GO" id="GO:0008270">
    <property type="term" value="F:zinc ion binding"/>
    <property type="evidence" value="ECO:0007669"/>
    <property type="project" value="UniProtKB-KW"/>
</dbReference>
<organism evidence="7 8">
    <name type="scientific">Intoshia linei</name>
    <dbReference type="NCBI Taxonomy" id="1819745"/>
    <lineage>
        <taxon>Eukaryota</taxon>
        <taxon>Metazoa</taxon>
        <taxon>Spiralia</taxon>
        <taxon>Lophotrochozoa</taxon>
        <taxon>Mesozoa</taxon>
        <taxon>Orthonectida</taxon>
        <taxon>Rhopaluridae</taxon>
        <taxon>Intoshia</taxon>
    </lineage>
</organism>
<comment type="caution">
    <text evidence="7">The sequence shown here is derived from an EMBL/GenBank/DDBJ whole genome shotgun (WGS) entry which is preliminary data.</text>
</comment>
<dbReference type="GO" id="GO:0031519">
    <property type="term" value="C:PcG protein complex"/>
    <property type="evidence" value="ECO:0007669"/>
    <property type="project" value="TreeGrafter"/>
</dbReference>